<dbReference type="PANTHER" id="PTHR32027:SF0">
    <property type="entry name" value="CYTOSINE DEAMINASE"/>
    <property type="match status" value="1"/>
</dbReference>
<dbReference type="AlphaFoldDB" id="Q7U5R2"/>
<dbReference type="Gene3D" id="2.30.40.10">
    <property type="entry name" value="Urease, subunit C, domain 1"/>
    <property type="match status" value="1"/>
</dbReference>
<dbReference type="GO" id="GO:0004131">
    <property type="term" value="F:cytosine deaminase activity"/>
    <property type="evidence" value="ECO:0007669"/>
    <property type="project" value="UniProtKB-EC"/>
</dbReference>
<proteinExistence type="predicted"/>
<dbReference type="GO" id="GO:0035888">
    <property type="term" value="F:isoguanine deaminase activity"/>
    <property type="evidence" value="ECO:0007669"/>
    <property type="project" value="TreeGrafter"/>
</dbReference>
<keyword evidence="2" id="KW-0378">Hydrolase</keyword>
<dbReference type="GO" id="GO:0006209">
    <property type="term" value="P:cytosine catabolic process"/>
    <property type="evidence" value="ECO:0007669"/>
    <property type="project" value="TreeGrafter"/>
</dbReference>
<dbReference type="Pfam" id="PF07969">
    <property type="entry name" value="Amidohydro_3"/>
    <property type="match status" value="1"/>
</dbReference>
<organism evidence="2 3">
    <name type="scientific">Parasynechococcus marenigrum (strain WH8102)</name>
    <dbReference type="NCBI Taxonomy" id="84588"/>
    <lineage>
        <taxon>Bacteria</taxon>
        <taxon>Bacillati</taxon>
        <taxon>Cyanobacteriota</taxon>
        <taxon>Cyanophyceae</taxon>
        <taxon>Synechococcales</taxon>
        <taxon>Prochlorococcaceae</taxon>
        <taxon>Parasynechococcus</taxon>
        <taxon>Parasynechococcus marenigrum</taxon>
    </lineage>
</organism>
<dbReference type="HOGENOM" id="CLU_031758_5_1_3"/>
<protein>
    <submittedName>
        <fullName evidence="2">Possible cytosine deaminase</fullName>
        <ecNumber evidence="2">3.5.4.1</ecNumber>
    </submittedName>
</protein>
<dbReference type="SUPFAM" id="SSF51556">
    <property type="entry name" value="Metallo-dependent hydrolases"/>
    <property type="match status" value="1"/>
</dbReference>
<accession>Q7U5R2</accession>
<dbReference type="EMBL" id="BX569693">
    <property type="protein sequence ID" value="CAE08153.1"/>
    <property type="molecule type" value="Genomic_DNA"/>
</dbReference>
<dbReference type="STRING" id="84588.SYNW1638"/>
<feature type="domain" description="Amidohydrolase 3" evidence="1">
    <location>
        <begin position="201"/>
        <end position="405"/>
    </location>
</feature>
<evidence type="ECO:0000313" key="3">
    <source>
        <dbReference type="Proteomes" id="UP000001422"/>
    </source>
</evidence>
<dbReference type="InterPro" id="IPR013108">
    <property type="entry name" value="Amidohydro_3"/>
</dbReference>
<gene>
    <name evidence="2" type="primary">codA</name>
    <name evidence="2" type="ordered locus">SYNW1638</name>
</gene>
<dbReference type="eggNOG" id="COG0402">
    <property type="taxonomic scope" value="Bacteria"/>
</dbReference>
<dbReference type="CDD" id="cd01293">
    <property type="entry name" value="Bact_CD"/>
    <property type="match status" value="1"/>
</dbReference>
<dbReference type="RefSeq" id="WP_011128502.1">
    <property type="nucleotide sequence ID" value="NC_005070.1"/>
</dbReference>
<evidence type="ECO:0000313" key="2">
    <source>
        <dbReference type="EMBL" id="CAE08153.1"/>
    </source>
</evidence>
<keyword evidence="3" id="KW-1185">Reference proteome</keyword>
<dbReference type="PANTHER" id="PTHR32027">
    <property type="entry name" value="CYTOSINE DEAMINASE"/>
    <property type="match status" value="1"/>
</dbReference>
<dbReference type="Gene3D" id="3.20.20.140">
    <property type="entry name" value="Metal-dependent hydrolases"/>
    <property type="match status" value="1"/>
</dbReference>
<dbReference type="EC" id="3.5.4.1" evidence="2"/>
<dbReference type="InterPro" id="IPR011059">
    <property type="entry name" value="Metal-dep_hydrolase_composite"/>
</dbReference>
<dbReference type="Proteomes" id="UP000001422">
    <property type="component" value="Chromosome"/>
</dbReference>
<reference evidence="2 3" key="1">
    <citation type="journal article" date="2003" name="Nature">
        <title>The genome of a motile marine Synechococcus.</title>
        <authorList>
            <person name="Palenik B."/>
            <person name="Brahamsha B."/>
            <person name="Larimer F."/>
            <person name="Land M."/>
            <person name="Hauser L."/>
            <person name="Chain P."/>
            <person name="Lamerdin J."/>
            <person name="Regala W."/>
            <person name="Allen E.A."/>
            <person name="McCarren J."/>
            <person name="Paulsen I."/>
            <person name="Dufresne A."/>
            <person name="Partensky F."/>
            <person name="Webb E."/>
            <person name="Waterbury J."/>
        </authorList>
    </citation>
    <scope>NUCLEOTIDE SEQUENCE [LARGE SCALE GENOMIC DNA]</scope>
    <source>
        <strain evidence="2 3">WH8102</strain>
    </source>
</reference>
<dbReference type="InterPro" id="IPR052349">
    <property type="entry name" value="Metallo-hydrolase_Enzymes"/>
</dbReference>
<name>Q7U5R2_PARMW</name>
<evidence type="ECO:0000259" key="1">
    <source>
        <dbReference type="Pfam" id="PF07969"/>
    </source>
</evidence>
<sequence>MSEASSQLEAWLPRSLLRLRSGSAIPAATAEGLTPVRLSWADGRLQEPELLGTPADHLKALVLPRLVDPHVHLDKAFTWSTHPNLGGTYDGALEANMNEHGIRDLQAVLARGDKAISRACEHGLRAMRSHIDSLGPGADASWEALQALKAQWHGQVELQLVALVPIAHWSTTEGKQLAQRVAASAGLLGGVLVPPCRGTSVRRDLRALLTLAEELSCGVDLHIDEANHGPAQGLQQLLRALEQVPCRQPITCSHASSLALLSPQRLRRLAERMAEHRLQVVALPLTNGWLLGHSPEATPLRRPLAPIRQLQRAGVRVAVGGDNVADPWFPAGDFDPLALMASCLPLAQLAPWQRLGLSPFTTAASAVMGLGWDGRIGCDAPADLIVLEADSWSEALRRPPERRVLIGGRWWKPGRR</sequence>
<dbReference type="InterPro" id="IPR032466">
    <property type="entry name" value="Metal_Hydrolase"/>
</dbReference>
<dbReference type="KEGG" id="syw:SYNW1638"/>